<protein>
    <recommendedName>
        <fullName evidence="1">NADP-dependent oxidoreductase domain-containing protein</fullName>
    </recommendedName>
</protein>
<dbReference type="InterPro" id="IPR020471">
    <property type="entry name" value="AKR"/>
</dbReference>
<proteinExistence type="predicted"/>
<comment type="caution">
    <text evidence="2">The sequence shown here is derived from an EMBL/GenBank/DDBJ whole genome shotgun (WGS) entry which is preliminary data.</text>
</comment>
<evidence type="ECO:0000313" key="3">
    <source>
        <dbReference type="Proteomes" id="UP001445076"/>
    </source>
</evidence>
<reference evidence="2 3" key="1">
    <citation type="journal article" date="2024" name="BMC Genomics">
        <title>Genome assembly of redclaw crayfish (Cherax quadricarinatus) provides insights into its immune adaptation and hypoxia tolerance.</title>
        <authorList>
            <person name="Liu Z."/>
            <person name="Zheng J."/>
            <person name="Li H."/>
            <person name="Fang K."/>
            <person name="Wang S."/>
            <person name="He J."/>
            <person name="Zhou D."/>
            <person name="Weng S."/>
            <person name="Chi M."/>
            <person name="Gu Z."/>
            <person name="He J."/>
            <person name="Li F."/>
            <person name="Wang M."/>
        </authorList>
    </citation>
    <scope>NUCLEOTIDE SEQUENCE [LARGE SCALE GENOMIC DNA]</scope>
    <source>
        <strain evidence="2">ZL_2023a</strain>
    </source>
</reference>
<dbReference type="AlphaFoldDB" id="A0AAW0W4L0"/>
<dbReference type="InterPro" id="IPR023210">
    <property type="entry name" value="NADP_OxRdtase_dom"/>
</dbReference>
<dbReference type="PANTHER" id="PTHR11732">
    <property type="entry name" value="ALDO/KETO REDUCTASE"/>
    <property type="match status" value="1"/>
</dbReference>
<dbReference type="InterPro" id="IPR036812">
    <property type="entry name" value="NAD(P)_OxRdtase_dom_sf"/>
</dbReference>
<name>A0AAW0W4L0_CHEQU</name>
<gene>
    <name evidence="2" type="ORF">OTU49_011271</name>
</gene>
<organism evidence="2 3">
    <name type="scientific">Cherax quadricarinatus</name>
    <name type="common">Australian red claw crayfish</name>
    <dbReference type="NCBI Taxonomy" id="27406"/>
    <lineage>
        <taxon>Eukaryota</taxon>
        <taxon>Metazoa</taxon>
        <taxon>Ecdysozoa</taxon>
        <taxon>Arthropoda</taxon>
        <taxon>Crustacea</taxon>
        <taxon>Multicrustacea</taxon>
        <taxon>Malacostraca</taxon>
        <taxon>Eumalacostraca</taxon>
        <taxon>Eucarida</taxon>
        <taxon>Decapoda</taxon>
        <taxon>Pleocyemata</taxon>
        <taxon>Astacidea</taxon>
        <taxon>Parastacoidea</taxon>
        <taxon>Parastacidae</taxon>
        <taxon>Cherax</taxon>
    </lineage>
</organism>
<dbReference type="GO" id="GO:0016491">
    <property type="term" value="F:oxidoreductase activity"/>
    <property type="evidence" value="ECO:0007669"/>
    <property type="project" value="InterPro"/>
</dbReference>
<feature type="non-terminal residue" evidence="2">
    <location>
        <position position="144"/>
    </location>
</feature>
<sequence length="144" mass="16434">METQFYAGRTRFIGLCHFNMDQVSRILEGCNVKPHFIQLDVNAYSMRHSERYSLVKLGINVIATYSLGNPDLQIDHKARLRNNASVRNIARQHGVNAASVLIKFLLYHNIITLLKGVSMTDVGHICTDLPRFTLTDENIYSLNR</sequence>
<dbReference type="SUPFAM" id="SSF51430">
    <property type="entry name" value="NAD(P)-linked oxidoreductase"/>
    <property type="match status" value="1"/>
</dbReference>
<dbReference type="Gene3D" id="3.20.20.100">
    <property type="entry name" value="NADP-dependent oxidoreductase domain"/>
    <property type="match status" value="1"/>
</dbReference>
<dbReference type="EMBL" id="JARKIK010000086">
    <property type="protein sequence ID" value="KAK8724202.1"/>
    <property type="molecule type" value="Genomic_DNA"/>
</dbReference>
<dbReference type="Pfam" id="PF00248">
    <property type="entry name" value="Aldo_ket_red"/>
    <property type="match status" value="1"/>
</dbReference>
<accession>A0AAW0W4L0</accession>
<evidence type="ECO:0000259" key="1">
    <source>
        <dbReference type="Pfam" id="PF00248"/>
    </source>
</evidence>
<dbReference type="Proteomes" id="UP001445076">
    <property type="component" value="Unassembled WGS sequence"/>
</dbReference>
<evidence type="ECO:0000313" key="2">
    <source>
        <dbReference type="EMBL" id="KAK8724202.1"/>
    </source>
</evidence>
<keyword evidence="3" id="KW-1185">Reference proteome</keyword>
<feature type="domain" description="NADP-dependent oxidoreductase" evidence="1">
    <location>
        <begin position="7"/>
        <end position="139"/>
    </location>
</feature>